<name>A0A425CY80_APHAT</name>
<dbReference type="SUPFAM" id="SSF50156">
    <property type="entry name" value="PDZ domain-like"/>
    <property type="match status" value="1"/>
</dbReference>
<feature type="domain" description="PDZ" evidence="2">
    <location>
        <begin position="42"/>
        <end position="113"/>
    </location>
</feature>
<dbReference type="Gene3D" id="2.30.42.10">
    <property type="match status" value="1"/>
</dbReference>
<feature type="compositionally biased region" description="Low complexity" evidence="1">
    <location>
        <begin position="142"/>
        <end position="162"/>
    </location>
</feature>
<evidence type="ECO:0000259" key="3">
    <source>
        <dbReference type="PROSITE" id="PS51283"/>
    </source>
</evidence>
<dbReference type="GO" id="GO:0004843">
    <property type="term" value="F:cysteine-type deubiquitinase activity"/>
    <property type="evidence" value="ECO:0007669"/>
    <property type="project" value="InterPro"/>
</dbReference>
<dbReference type="InterPro" id="IPR001478">
    <property type="entry name" value="PDZ"/>
</dbReference>
<dbReference type="InterPro" id="IPR006615">
    <property type="entry name" value="Pept_C19_DUSP"/>
</dbReference>
<accession>A0A425CY80</accession>
<feature type="region of interest" description="Disordered" evidence="1">
    <location>
        <begin position="132"/>
        <end position="162"/>
    </location>
</feature>
<evidence type="ECO:0000259" key="2">
    <source>
        <dbReference type="PROSITE" id="PS50106"/>
    </source>
</evidence>
<feature type="domain" description="DUSP" evidence="3">
    <location>
        <begin position="283"/>
        <end position="397"/>
    </location>
</feature>
<dbReference type="InterPro" id="IPR035927">
    <property type="entry name" value="DUSP-like_sf"/>
</dbReference>
<sequence length="418" mass="45464">MECETPHRPRKTDDRTNSHLEMDAASDTLALLRPHVDDAGDIVHVDIEGGKALGIVLDEVNKQTVIKAFTRHNDAIGPVEQNSNVHVGDALVAINGKDVSKLGLKEVGEILKKLKDRAKVLGSLPQSSLQSIDLGGIKSPKHATPASTPTAAPGTSSGSPTSHAVDAVAINIAPAPSSAAKDPNAPPSIDAISVRCPPGPLGLLLNSETLDRAIVIGFQPLPDGSQGVLEMHDNIRPGAVLVRIDGEDVSAWTLDAVKRRLGELADQERTLEFTLPRHRANSQDYSLRRKEEFTLMKQNDSTKIERGECWLVVDAKWVERWVTFAALNGPPPGPITNETLVQPRWEERLEGKLPGDADQPREHLKVSTDYRCVTPLVYAMDIYGRQLPAVELKKILKGPSLKAEIAVKEIKHRCQYAP</sequence>
<organism evidence="4 5">
    <name type="scientific">Aphanomyces astaci</name>
    <name type="common">Crayfish plague agent</name>
    <dbReference type="NCBI Taxonomy" id="112090"/>
    <lineage>
        <taxon>Eukaryota</taxon>
        <taxon>Sar</taxon>
        <taxon>Stramenopiles</taxon>
        <taxon>Oomycota</taxon>
        <taxon>Saprolegniomycetes</taxon>
        <taxon>Saprolegniales</taxon>
        <taxon>Verrucalvaceae</taxon>
        <taxon>Aphanomyces</taxon>
    </lineage>
</organism>
<proteinExistence type="predicted"/>
<dbReference type="InterPro" id="IPR036034">
    <property type="entry name" value="PDZ_sf"/>
</dbReference>
<dbReference type="PROSITE" id="PS51283">
    <property type="entry name" value="DUSP"/>
    <property type="match status" value="1"/>
</dbReference>
<dbReference type="SUPFAM" id="SSF143791">
    <property type="entry name" value="DUSP-like"/>
    <property type="match status" value="1"/>
</dbReference>
<evidence type="ECO:0000256" key="1">
    <source>
        <dbReference type="SAM" id="MobiDB-lite"/>
    </source>
</evidence>
<evidence type="ECO:0000313" key="4">
    <source>
        <dbReference type="EMBL" id="RQM22014.1"/>
    </source>
</evidence>
<dbReference type="VEuPathDB" id="FungiDB:H257_01029"/>
<gene>
    <name evidence="4" type="ORF">B5M09_005231</name>
</gene>
<dbReference type="EMBL" id="MZMZ02003324">
    <property type="protein sequence ID" value="RQM22014.1"/>
    <property type="molecule type" value="Genomic_DNA"/>
</dbReference>
<comment type="caution">
    <text evidence="4">The sequence shown here is derived from an EMBL/GenBank/DDBJ whole genome shotgun (WGS) entry which is preliminary data.</text>
</comment>
<dbReference type="PROSITE" id="PS50106">
    <property type="entry name" value="PDZ"/>
    <property type="match status" value="1"/>
</dbReference>
<evidence type="ECO:0008006" key="6">
    <source>
        <dbReference type="Google" id="ProtNLM"/>
    </source>
</evidence>
<dbReference type="Gene3D" id="3.30.2230.10">
    <property type="entry name" value="DUSP-like"/>
    <property type="match status" value="1"/>
</dbReference>
<reference evidence="4" key="1">
    <citation type="submission" date="2018-07" db="EMBL/GenBank/DDBJ databases">
        <title>Annotation of Aphanomyces astaci genome assembly.</title>
        <authorList>
            <person name="Studholme D.J."/>
        </authorList>
    </citation>
    <scope>NUCLEOTIDE SEQUENCE [LARGE SCALE GENOMIC DNA]</scope>
    <source>
        <strain evidence="4">Pc</strain>
    </source>
</reference>
<dbReference type="AlphaFoldDB" id="A0A425CY80"/>
<dbReference type="Proteomes" id="UP000284702">
    <property type="component" value="Unassembled WGS sequence"/>
</dbReference>
<keyword evidence="5" id="KW-1185">Reference proteome</keyword>
<protein>
    <recommendedName>
        <fullName evidence="6">DUSP domain-containing protein</fullName>
    </recommendedName>
</protein>
<evidence type="ECO:0000313" key="5">
    <source>
        <dbReference type="Proteomes" id="UP000284702"/>
    </source>
</evidence>